<dbReference type="Gramene" id="Pp3c15_16990V3.2">
    <property type="protein sequence ID" value="PAC:32926835.CDS.1"/>
    <property type="gene ID" value="Pp3c15_16990"/>
</dbReference>
<dbReference type="PANTHER" id="PTHR14194">
    <property type="entry name" value="NITROGEN METABOLIC REGULATION PROTEIN NMR-RELATED"/>
    <property type="match status" value="1"/>
</dbReference>
<comment type="similarity">
    <text evidence="1">Belongs to the NAD(P)-dependent epimerase/dehydratase family.</text>
</comment>
<keyword evidence="5" id="KW-1185">Reference proteome</keyword>
<accession>A9TK47</accession>
<dbReference type="PaxDb" id="3218-PP1S248_84V6.1"/>
<dbReference type="GeneID" id="112292471"/>
<gene>
    <name evidence="4" type="primary">LOC112292471</name>
    <name evidence="3" type="ORF">PHYPA_019841</name>
</gene>
<organism evidence="3">
    <name type="scientific">Physcomitrium patens</name>
    <name type="common">Spreading-leaved earth moss</name>
    <name type="synonym">Physcomitrella patens</name>
    <dbReference type="NCBI Taxonomy" id="3218"/>
    <lineage>
        <taxon>Eukaryota</taxon>
        <taxon>Viridiplantae</taxon>
        <taxon>Streptophyta</taxon>
        <taxon>Embryophyta</taxon>
        <taxon>Bryophyta</taxon>
        <taxon>Bryophytina</taxon>
        <taxon>Bryopsida</taxon>
        <taxon>Funariidae</taxon>
        <taxon>Funariales</taxon>
        <taxon>Funariaceae</taxon>
        <taxon>Physcomitrium</taxon>
    </lineage>
</organism>
<sequence length="255" mass="27304">MGSVGHDVRTVLVTGAGGRTGSLVFDKLKKTGKFVVRGLVRTEEVKAKLGGEGVFIGDITKPETLSAAVEGIDALIITTSAVPKMKPGFDPSKGGRPEFYYEENGFPEQVDWIGQKNQIDAAKDAGCKHIVIVGSMGGQNPNHMLNSLGNGKILIWKRKAEEYLSKSGVPYTIIRAGGLQDKDGGIRELLIGKDDELLNTDTKAITRSDVAELCIQALLNEESKNKAFDAASKSEGQGTPTTDFKSLFANVTTTF</sequence>
<evidence type="ECO:0000259" key="2">
    <source>
        <dbReference type="Pfam" id="PF13460"/>
    </source>
</evidence>
<name>A9TK47_PHYPA</name>
<dbReference type="RefSeq" id="XP_024396768.1">
    <property type="nucleotide sequence ID" value="XM_024541000.2"/>
</dbReference>
<feature type="domain" description="NAD(P)-binding" evidence="2">
    <location>
        <begin position="15"/>
        <end position="220"/>
    </location>
</feature>
<evidence type="ECO:0000313" key="3">
    <source>
        <dbReference type="EMBL" id="PNR39562.1"/>
    </source>
</evidence>
<dbReference type="eggNOG" id="KOG1203">
    <property type="taxonomic scope" value="Eukaryota"/>
</dbReference>
<reference evidence="3 5" key="2">
    <citation type="journal article" date="2018" name="Plant J.">
        <title>The Physcomitrella patens chromosome-scale assembly reveals moss genome structure and evolution.</title>
        <authorList>
            <person name="Lang D."/>
            <person name="Ullrich K.K."/>
            <person name="Murat F."/>
            <person name="Fuchs J."/>
            <person name="Jenkins J."/>
            <person name="Haas F.B."/>
            <person name="Piednoel M."/>
            <person name="Gundlach H."/>
            <person name="Van Bel M."/>
            <person name="Meyberg R."/>
            <person name="Vives C."/>
            <person name="Morata J."/>
            <person name="Symeonidi A."/>
            <person name="Hiss M."/>
            <person name="Muchero W."/>
            <person name="Kamisugi Y."/>
            <person name="Saleh O."/>
            <person name="Blanc G."/>
            <person name="Decker E.L."/>
            <person name="van Gessel N."/>
            <person name="Grimwood J."/>
            <person name="Hayes R.D."/>
            <person name="Graham S.W."/>
            <person name="Gunter L.E."/>
            <person name="McDaniel S.F."/>
            <person name="Hoernstein S.N.W."/>
            <person name="Larsson A."/>
            <person name="Li F.W."/>
            <person name="Perroud P.F."/>
            <person name="Phillips J."/>
            <person name="Ranjan P."/>
            <person name="Rokshar D.S."/>
            <person name="Rothfels C.J."/>
            <person name="Schneider L."/>
            <person name="Shu S."/>
            <person name="Stevenson D.W."/>
            <person name="Thummler F."/>
            <person name="Tillich M."/>
            <person name="Villarreal Aguilar J.C."/>
            <person name="Widiez T."/>
            <person name="Wong G.K."/>
            <person name="Wymore A."/>
            <person name="Zhang Y."/>
            <person name="Zimmer A.D."/>
            <person name="Quatrano R.S."/>
            <person name="Mayer K.F.X."/>
            <person name="Goodstein D."/>
            <person name="Casacuberta J.M."/>
            <person name="Vandepoele K."/>
            <person name="Reski R."/>
            <person name="Cuming A.C."/>
            <person name="Tuskan G.A."/>
            <person name="Maumus F."/>
            <person name="Salse J."/>
            <person name="Schmutz J."/>
            <person name="Rensing S.A."/>
        </authorList>
    </citation>
    <scope>NUCLEOTIDE SEQUENCE [LARGE SCALE GENOMIC DNA]</scope>
    <source>
        <strain evidence="4 5">cv. Gransden 2004</strain>
    </source>
</reference>
<dbReference type="EnsemblPlants" id="Pp3c15_16990V3.1">
    <property type="protein sequence ID" value="PAC:32926834.CDS.1"/>
    <property type="gene ID" value="Pp3c15_16990"/>
</dbReference>
<dbReference type="Proteomes" id="UP000006727">
    <property type="component" value="Chromosome 15"/>
</dbReference>
<dbReference type="PANTHER" id="PTHR14194:SF86">
    <property type="entry name" value="OS05G0110300 PROTEIN"/>
    <property type="match status" value="1"/>
</dbReference>
<evidence type="ECO:0000313" key="5">
    <source>
        <dbReference type="Proteomes" id="UP000006727"/>
    </source>
</evidence>
<dbReference type="OrthoDB" id="419598at2759"/>
<evidence type="ECO:0000256" key="1">
    <source>
        <dbReference type="ARBA" id="ARBA00007637"/>
    </source>
</evidence>
<proteinExistence type="inferred from homology"/>
<dbReference type="Gene3D" id="3.40.50.720">
    <property type="entry name" value="NAD(P)-binding Rossmann-like Domain"/>
    <property type="match status" value="1"/>
</dbReference>
<dbReference type="FunFam" id="3.40.50.720:FF:000253">
    <property type="entry name" value="Uncharacterized protein At5g02240"/>
    <property type="match status" value="1"/>
</dbReference>
<dbReference type="AlphaFoldDB" id="A9TK47"/>
<protein>
    <recommendedName>
        <fullName evidence="2">NAD(P)-binding domain-containing protein</fullName>
    </recommendedName>
</protein>
<reference evidence="3 5" key="1">
    <citation type="journal article" date="2008" name="Science">
        <title>The Physcomitrella genome reveals evolutionary insights into the conquest of land by plants.</title>
        <authorList>
            <person name="Rensing S."/>
            <person name="Lang D."/>
            <person name="Zimmer A."/>
            <person name="Terry A."/>
            <person name="Salamov A."/>
            <person name="Shapiro H."/>
            <person name="Nishiyama T."/>
            <person name="Perroud P.-F."/>
            <person name="Lindquist E."/>
            <person name="Kamisugi Y."/>
            <person name="Tanahashi T."/>
            <person name="Sakakibara K."/>
            <person name="Fujita T."/>
            <person name="Oishi K."/>
            <person name="Shin-I T."/>
            <person name="Kuroki Y."/>
            <person name="Toyoda A."/>
            <person name="Suzuki Y."/>
            <person name="Hashimoto A."/>
            <person name="Yamaguchi K."/>
            <person name="Sugano A."/>
            <person name="Kohara Y."/>
            <person name="Fujiyama A."/>
            <person name="Anterola A."/>
            <person name="Aoki S."/>
            <person name="Ashton N."/>
            <person name="Barbazuk W.B."/>
            <person name="Barker E."/>
            <person name="Bennetzen J."/>
            <person name="Bezanilla M."/>
            <person name="Blankenship R."/>
            <person name="Cho S.H."/>
            <person name="Dutcher S."/>
            <person name="Estelle M."/>
            <person name="Fawcett J.A."/>
            <person name="Gundlach H."/>
            <person name="Hanada K."/>
            <person name="Heyl A."/>
            <person name="Hicks K.A."/>
            <person name="Hugh J."/>
            <person name="Lohr M."/>
            <person name="Mayer K."/>
            <person name="Melkozernov A."/>
            <person name="Murata T."/>
            <person name="Nelson D."/>
            <person name="Pils B."/>
            <person name="Prigge M."/>
            <person name="Reiss B."/>
            <person name="Renner T."/>
            <person name="Rombauts S."/>
            <person name="Rushton P."/>
            <person name="Sanderfoot A."/>
            <person name="Schween G."/>
            <person name="Shiu S.-H."/>
            <person name="Stueber K."/>
            <person name="Theodoulou F.L."/>
            <person name="Tu H."/>
            <person name="Van de Peer Y."/>
            <person name="Verrier P.J."/>
            <person name="Waters E."/>
            <person name="Wood A."/>
            <person name="Yang L."/>
            <person name="Cove D."/>
            <person name="Cuming A."/>
            <person name="Hasebe M."/>
            <person name="Lucas S."/>
            <person name="Mishler D.B."/>
            <person name="Reski R."/>
            <person name="Grigoriev I."/>
            <person name="Quatrano R.S."/>
            <person name="Boore J.L."/>
        </authorList>
    </citation>
    <scope>NUCLEOTIDE SEQUENCE [LARGE SCALE GENOMIC DNA]</scope>
    <source>
        <strain evidence="4 5">cv. Gransden 2004</strain>
    </source>
</reference>
<dbReference type="InterPro" id="IPR016040">
    <property type="entry name" value="NAD(P)-bd_dom"/>
</dbReference>
<reference evidence="4" key="3">
    <citation type="submission" date="2020-12" db="UniProtKB">
        <authorList>
            <consortium name="EnsemblPlants"/>
        </authorList>
    </citation>
    <scope>IDENTIFICATION</scope>
</reference>
<evidence type="ECO:0000313" key="4">
    <source>
        <dbReference type="EnsemblPlants" id="PAC:32926834.CDS.1"/>
    </source>
</evidence>
<dbReference type="GO" id="GO:0016491">
    <property type="term" value="F:oxidoreductase activity"/>
    <property type="evidence" value="ECO:0007669"/>
    <property type="project" value="InterPro"/>
</dbReference>
<dbReference type="EnsemblPlants" id="Pp3c15_16990V3.2">
    <property type="protein sequence ID" value="PAC:32926835.CDS.1"/>
    <property type="gene ID" value="Pp3c15_16990"/>
</dbReference>
<dbReference type="STRING" id="3218.A9TK47"/>
<dbReference type="InterPro" id="IPR044163">
    <property type="entry name" value="SARED1-like"/>
</dbReference>
<dbReference type="Gramene" id="Pp3c15_16990V3.1">
    <property type="protein sequence ID" value="PAC:32926834.CDS.1"/>
    <property type="gene ID" value="Pp3c15_16990"/>
</dbReference>
<dbReference type="OMA" id="EAMVICT"/>
<dbReference type="Pfam" id="PF13460">
    <property type="entry name" value="NAD_binding_10"/>
    <property type="match status" value="1"/>
</dbReference>
<dbReference type="HOGENOM" id="CLU_025711_0_0_1"/>
<dbReference type="InterPro" id="IPR036291">
    <property type="entry name" value="NAD(P)-bd_dom_sf"/>
</dbReference>
<dbReference type="EMBL" id="ABEU02000015">
    <property type="protein sequence ID" value="PNR39562.1"/>
    <property type="molecule type" value="Genomic_DNA"/>
</dbReference>
<dbReference type="CDD" id="cd05243">
    <property type="entry name" value="SDR_a5"/>
    <property type="match status" value="1"/>
</dbReference>
<dbReference type="SUPFAM" id="SSF51735">
    <property type="entry name" value="NAD(P)-binding Rossmann-fold domains"/>
    <property type="match status" value="1"/>
</dbReference>